<dbReference type="PRINTS" id="PR00190">
    <property type="entry name" value="ACTIN"/>
</dbReference>
<sequence>MEEFGSGKPKFVLEFLVEVVGGGQEGAGIIADEVGALVFDPGSHTFRVGFAGEEFPKASFFFFSSLKLWNYGGDIPSQVGVREMVDEMDNTIDQCAQKPIMKEYFIGRTFVNVPRARTEIKSYMKDCMIDDWDIFEQLVDYSYSRILFSESQYQPVLFSEAAWNTKANREKLTELMFEKYNVPTFYVVKNAVLSCYANGRTAGLILDSGATQTSAVPVFDGYCITHAVVKQPVGGDMIADQCRLMLEEQKIDLVPSYRIAAKEVVNEMEPPVWTAKKNLPEVTKSYETYMEKQILEDLAASVLQCCDTPIDVEFAEKLPSSPFCFPNGYSKEFQAERIKIPEGLFDTNYLKAVNASSIMSVSQIAATACGMCDIDIRPTMYSGLMVTGGNSLLMGFTERLNHDLAHKCPPTIKLRVYAAPTPMERRFGAWIGGSILASLEIFVDCIHAAVDILDSPVSPSYSSPRTLQLPVAVRSKAVKSKKNIWSPISSGHNRLKMLNLQDVGATLSIRHACNKGYSETVAKKKVVDNKDLE</sequence>
<evidence type="ECO:0000313" key="3">
    <source>
        <dbReference type="WBParaSite" id="sdigi.contig249.g6676.t1"/>
    </source>
</evidence>
<dbReference type="Gene3D" id="2.30.36.70">
    <property type="entry name" value="Actin, Chain A, domain 2"/>
    <property type="match status" value="1"/>
</dbReference>
<dbReference type="SUPFAM" id="SSF53067">
    <property type="entry name" value="Actin-like ATPase domain"/>
    <property type="match status" value="2"/>
</dbReference>
<dbReference type="Proteomes" id="UP000887581">
    <property type="component" value="Unplaced"/>
</dbReference>
<protein>
    <submittedName>
        <fullName evidence="3">Actin</fullName>
    </submittedName>
</protein>
<dbReference type="SMART" id="SM00268">
    <property type="entry name" value="ACTIN"/>
    <property type="match status" value="1"/>
</dbReference>
<dbReference type="AlphaFoldDB" id="A0A915PTN6"/>
<evidence type="ECO:0000313" key="2">
    <source>
        <dbReference type="Proteomes" id="UP000887581"/>
    </source>
</evidence>
<proteinExistence type="inferred from homology"/>
<reference evidence="3" key="1">
    <citation type="submission" date="2022-11" db="UniProtKB">
        <authorList>
            <consortium name="WormBaseParasite"/>
        </authorList>
    </citation>
    <scope>IDENTIFICATION</scope>
</reference>
<organism evidence="2 3">
    <name type="scientific">Setaria digitata</name>
    <dbReference type="NCBI Taxonomy" id="48799"/>
    <lineage>
        <taxon>Eukaryota</taxon>
        <taxon>Metazoa</taxon>
        <taxon>Ecdysozoa</taxon>
        <taxon>Nematoda</taxon>
        <taxon>Chromadorea</taxon>
        <taxon>Rhabditida</taxon>
        <taxon>Spirurina</taxon>
        <taxon>Spiruromorpha</taxon>
        <taxon>Filarioidea</taxon>
        <taxon>Setariidae</taxon>
        <taxon>Setaria</taxon>
    </lineage>
</organism>
<dbReference type="InterPro" id="IPR004000">
    <property type="entry name" value="Actin"/>
</dbReference>
<dbReference type="CDD" id="cd13395">
    <property type="entry name" value="ASKHA_NBD_Arp4_ACTL6-like"/>
    <property type="match status" value="1"/>
</dbReference>
<dbReference type="Pfam" id="PF00022">
    <property type="entry name" value="Actin"/>
    <property type="match status" value="1"/>
</dbReference>
<dbReference type="PANTHER" id="PTHR11937">
    <property type="entry name" value="ACTIN"/>
    <property type="match status" value="1"/>
</dbReference>
<accession>A0A915PTN6</accession>
<dbReference type="Gene3D" id="3.30.420.40">
    <property type="match status" value="2"/>
</dbReference>
<dbReference type="WBParaSite" id="sdigi.contig249.g6676.t1">
    <property type="protein sequence ID" value="sdigi.contig249.g6676.t1"/>
    <property type="gene ID" value="sdigi.contig249.g6676"/>
</dbReference>
<keyword evidence="2" id="KW-1185">Reference proteome</keyword>
<evidence type="ECO:0000256" key="1">
    <source>
        <dbReference type="RuleBase" id="RU000487"/>
    </source>
</evidence>
<name>A0A915PTN6_9BILA</name>
<dbReference type="Gene3D" id="3.90.640.10">
    <property type="entry name" value="Actin, Chain A, domain 4"/>
    <property type="match status" value="1"/>
</dbReference>
<comment type="similarity">
    <text evidence="1">Belongs to the actin family.</text>
</comment>
<dbReference type="InterPro" id="IPR043129">
    <property type="entry name" value="ATPase_NBD"/>
</dbReference>